<dbReference type="GO" id="GO:0005886">
    <property type="term" value="C:plasma membrane"/>
    <property type="evidence" value="ECO:0007669"/>
    <property type="project" value="UniProtKB-SubCell"/>
</dbReference>
<keyword evidence="3" id="KW-0813">Transport</keyword>
<feature type="transmembrane region" description="Helical" evidence="14">
    <location>
        <begin position="6"/>
        <end position="34"/>
    </location>
</feature>
<comment type="caution">
    <text evidence="15">The sequence shown here is derived from an EMBL/GenBank/DDBJ whole genome shotgun (WGS) entry which is preliminary data.</text>
</comment>
<evidence type="ECO:0000256" key="9">
    <source>
        <dbReference type="ARBA" id="ARBA00023136"/>
    </source>
</evidence>
<evidence type="ECO:0000256" key="6">
    <source>
        <dbReference type="ARBA" id="ARBA00022683"/>
    </source>
</evidence>
<dbReference type="GO" id="GO:0009401">
    <property type="term" value="P:phosphoenolpyruvate-dependent sugar phosphotransferase system"/>
    <property type="evidence" value="ECO:0007669"/>
    <property type="project" value="UniProtKB-KW"/>
</dbReference>
<dbReference type="AlphaFoldDB" id="A0A7J3Z8B5"/>
<dbReference type="PANTHER" id="PTHR33843:SF4">
    <property type="entry name" value="ASCORBATE-SPECIFIC PTS SYSTEM EIIC COMPONENT"/>
    <property type="match status" value="1"/>
</dbReference>
<organism evidence="15">
    <name type="scientific">Ignisphaera aggregans</name>
    <dbReference type="NCBI Taxonomy" id="334771"/>
    <lineage>
        <taxon>Archaea</taxon>
        <taxon>Thermoproteota</taxon>
        <taxon>Thermoprotei</taxon>
        <taxon>Desulfurococcales</taxon>
        <taxon>Desulfurococcaceae</taxon>
        <taxon>Ignisphaera</taxon>
    </lineage>
</organism>
<evidence type="ECO:0000256" key="14">
    <source>
        <dbReference type="SAM" id="Phobius"/>
    </source>
</evidence>
<evidence type="ECO:0000256" key="5">
    <source>
        <dbReference type="ARBA" id="ARBA00022597"/>
    </source>
</evidence>
<dbReference type="PANTHER" id="PTHR33843">
    <property type="entry name" value="ASCORBATE-SPECIFIC PTS SYSTEM EIIC COMPONENT"/>
    <property type="match status" value="1"/>
</dbReference>
<evidence type="ECO:0000256" key="7">
    <source>
        <dbReference type="ARBA" id="ARBA00022692"/>
    </source>
</evidence>
<dbReference type="InterPro" id="IPR004703">
    <property type="entry name" value="PTS_sugar-sp_permease"/>
</dbReference>
<keyword evidence="5" id="KW-0762">Sugar transport</keyword>
<dbReference type="EMBL" id="DRYQ01000094">
    <property type="protein sequence ID" value="HHQ51016.1"/>
    <property type="molecule type" value="Genomic_DNA"/>
</dbReference>
<feature type="transmembrane region" description="Helical" evidence="14">
    <location>
        <begin position="383"/>
        <end position="403"/>
    </location>
</feature>
<evidence type="ECO:0000256" key="10">
    <source>
        <dbReference type="ARBA" id="ARBA00037387"/>
    </source>
</evidence>
<comment type="subcellular location">
    <subcellularLocation>
        <location evidence="1">Cell membrane</location>
        <topology evidence="1">Multi-pass membrane protein</topology>
    </subcellularLocation>
</comment>
<protein>
    <recommendedName>
        <fullName evidence="12">Ascorbate-specific PTS system EIIC component</fullName>
    </recommendedName>
    <alternativeName>
        <fullName evidence="13">Ascorbate-specific permease IIC component UlaA</fullName>
    </alternativeName>
</protein>
<dbReference type="Pfam" id="PF03611">
    <property type="entry name" value="EIIC-GAT"/>
    <property type="match status" value="1"/>
</dbReference>
<evidence type="ECO:0000256" key="1">
    <source>
        <dbReference type="ARBA" id="ARBA00004651"/>
    </source>
</evidence>
<accession>A0A7J3Z8B5</accession>
<evidence type="ECO:0000256" key="12">
    <source>
        <dbReference type="ARBA" id="ARBA00039702"/>
    </source>
</evidence>
<feature type="transmembrane region" description="Helical" evidence="14">
    <location>
        <begin position="329"/>
        <end position="351"/>
    </location>
</feature>
<keyword evidence="6" id="KW-0598">Phosphotransferase system</keyword>
<feature type="transmembrane region" description="Helical" evidence="14">
    <location>
        <begin position="415"/>
        <end position="436"/>
    </location>
</feature>
<proteinExistence type="inferred from homology"/>
<feature type="transmembrane region" description="Helical" evidence="14">
    <location>
        <begin position="357"/>
        <end position="376"/>
    </location>
</feature>
<feature type="transmembrane region" description="Helical" evidence="14">
    <location>
        <begin position="267"/>
        <end position="295"/>
    </location>
</feature>
<comment type="subunit">
    <text evidence="2">Homodimer.</text>
</comment>
<keyword evidence="7 14" id="KW-0812">Transmembrane</keyword>
<sequence>MSILEAIISFIVSQIFLQVPIFLGIIALIGLLVLRRPWSEVLEHTIKVMVGVAAMLAAAGILSGAARSIGDIMNAMLGVSGVIPWNLPAYANAVKLAQPNFPVNVLFNATLAMVLAFIFNLISARVTPIKTIYLTPHFMNFIAVLNVYTLAILFPELGDFAIILISAILAWLYEWLGPAIGRIYTKRWIPDDAYTVGHSGTIWAAIMSWIGERIGKSEESIEKAEFPPSLSILADYVILAFVLMTATFVTIAIMAGESIVSKYSGGLNYIVWAINLAIQFTAGIVLLLTGVRLFIGSMVIAFRGISEKLIPGAKPAFDAPVIFALGPKALLLGALGSLVAAPIVTIAMVALRAPVVVLPNAIWIYFEGGVMGIFADKVGGKKAAFLAGVVSAVVQMLGAAFFFTIMGGSVADSGFVWHGPDLVTVYGLFYGLLSVFK</sequence>
<keyword evidence="9 14" id="KW-0472">Membrane</keyword>
<feature type="transmembrane region" description="Helical" evidence="14">
    <location>
        <begin position="105"/>
        <end position="122"/>
    </location>
</feature>
<evidence type="ECO:0000256" key="13">
    <source>
        <dbReference type="ARBA" id="ARBA00042859"/>
    </source>
</evidence>
<evidence type="ECO:0000313" key="15">
    <source>
        <dbReference type="EMBL" id="HHQ51016.1"/>
    </source>
</evidence>
<name>A0A7J3Z8B5_9CREN</name>
<keyword evidence="4" id="KW-1003">Cell membrane</keyword>
<evidence type="ECO:0000256" key="3">
    <source>
        <dbReference type="ARBA" id="ARBA00022448"/>
    </source>
</evidence>
<dbReference type="InterPro" id="IPR051562">
    <property type="entry name" value="Ascorbate-PTS_EIIC"/>
</dbReference>
<evidence type="ECO:0000256" key="8">
    <source>
        <dbReference type="ARBA" id="ARBA00022989"/>
    </source>
</evidence>
<evidence type="ECO:0000256" key="11">
    <source>
        <dbReference type="ARBA" id="ARBA00038218"/>
    </source>
</evidence>
<feature type="transmembrane region" description="Helical" evidence="14">
    <location>
        <begin position="46"/>
        <end position="66"/>
    </location>
</feature>
<keyword evidence="8 14" id="KW-1133">Transmembrane helix</keyword>
<feature type="transmembrane region" description="Helical" evidence="14">
    <location>
        <begin position="160"/>
        <end position="177"/>
    </location>
</feature>
<reference evidence="15" key="1">
    <citation type="journal article" date="2020" name="mSystems">
        <title>Genome- and Community-Level Interaction Insights into Carbon Utilization and Element Cycling Functions of Hydrothermarchaeota in Hydrothermal Sediment.</title>
        <authorList>
            <person name="Zhou Z."/>
            <person name="Liu Y."/>
            <person name="Xu W."/>
            <person name="Pan J."/>
            <person name="Luo Z.H."/>
            <person name="Li M."/>
        </authorList>
    </citation>
    <scope>NUCLEOTIDE SEQUENCE [LARGE SCALE GENOMIC DNA]</scope>
    <source>
        <strain evidence="15">SpSt-1105</strain>
    </source>
</reference>
<evidence type="ECO:0000256" key="2">
    <source>
        <dbReference type="ARBA" id="ARBA00011738"/>
    </source>
</evidence>
<gene>
    <name evidence="15" type="ORF">ENM66_06680</name>
</gene>
<evidence type="ECO:0000256" key="4">
    <source>
        <dbReference type="ARBA" id="ARBA00022475"/>
    </source>
</evidence>
<feature type="transmembrane region" description="Helical" evidence="14">
    <location>
        <begin position="233"/>
        <end position="255"/>
    </location>
</feature>
<comment type="function">
    <text evidence="10">The phosphoenolpyruvate-dependent sugar phosphotransferase system (sugar PTS), a major carbohydrate active transport system, catalyzes the phosphorylation of incoming sugar substrates concomitantly with their translocation across the cell membrane. The enzyme II UlaABC PTS system is involved in ascorbate transport.</text>
</comment>
<feature type="transmembrane region" description="Helical" evidence="14">
    <location>
        <begin position="134"/>
        <end position="154"/>
    </location>
</feature>
<comment type="similarity">
    <text evidence="11">Belongs to the UlaA family.</text>
</comment>